<dbReference type="RefSeq" id="WP_172585188.1">
    <property type="nucleotide sequence ID" value="NZ_BLAM01000199.1"/>
</dbReference>
<dbReference type="Proteomes" id="UP000494265">
    <property type="component" value="Unassembled WGS sequence"/>
</dbReference>
<evidence type="ECO:0000259" key="3">
    <source>
        <dbReference type="Pfam" id="PF00149"/>
    </source>
</evidence>
<name>A0A6F9XP01_9LACO</name>
<dbReference type="GO" id="GO:0009166">
    <property type="term" value="P:nucleotide catabolic process"/>
    <property type="evidence" value="ECO:0007669"/>
    <property type="project" value="InterPro"/>
</dbReference>
<dbReference type="GO" id="GO:0000166">
    <property type="term" value="F:nucleotide binding"/>
    <property type="evidence" value="ECO:0007669"/>
    <property type="project" value="UniProtKB-KW"/>
</dbReference>
<evidence type="ECO:0000313" key="5">
    <source>
        <dbReference type="EMBL" id="GET07004.1"/>
    </source>
</evidence>
<evidence type="ECO:0000256" key="2">
    <source>
        <dbReference type="RuleBase" id="RU362119"/>
    </source>
</evidence>
<dbReference type="PRINTS" id="PR01607">
    <property type="entry name" value="APYRASEFAMLY"/>
</dbReference>
<proteinExistence type="inferred from homology"/>
<comment type="caution">
    <text evidence="5">The sequence shown here is derived from an EMBL/GenBank/DDBJ whole genome shotgun (WGS) entry which is preliminary data.</text>
</comment>
<gene>
    <name evidence="5" type="primary">cpdB</name>
    <name evidence="5" type="ORF">SY212_20340</name>
</gene>
<dbReference type="InterPro" id="IPR006179">
    <property type="entry name" value="5_nucleotidase/apyrase"/>
</dbReference>
<feature type="domain" description="Calcineurin-like phosphoesterase" evidence="3">
    <location>
        <begin position="4"/>
        <end position="236"/>
    </location>
</feature>
<sequence>MKVRILSTSDVHGNIYPTNFATKDNYSPFGYLKALSAINQIRQAHPDEIVLYIENGDFIEGAPMATYAHKTAASKHYDQLFARLTALAQPVAGILGNHEFNYGLPYIKQVWRTAEHPLLTANILKDGQPLFEPYTILEQQGLTIGIIGLTTQYIPHWEAEKNIAGLQFLPAYETAQKYVKQLRPQVDLLIIAYHGGFEADLQTGQPTEPATGENEGYQLLTNLPGVDALITGHQHRQIAAVVNGVPTSQPGFRGQAIGQLTLEVTNHQVTNADAKLISVADFPAAPAGLELTKDWKAAVDAWLDQPLTTIKGGMLINNHLQARLHGHPYLELINQVQMQATGTDLACTSLFNDEIRGFDEEVTIRNVLNGYPYPNTLVVEKISGADLRQALERCASFFELDEHGQVTVAKEFLEPKEQLFNYDYYSGIDYCFDLRKPRGQRVSYLRYHGHEVSDSDQLELALNQYRGGGGGEYPMFSSQKVSQSYEDDVQGLIINYLAAKPSHSIEQPRNLKIIF</sequence>
<organism evidence="5">
    <name type="scientific">Ligilactobacillus agilis</name>
    <dbReference type="NCBI Taxonomy" id="1601"/>
    <lineage>
        <taxon>Bacteria</taxon>
        <taxon>Bacillati</taxon>
        <taxon>Bacillota</taxon>
        <taxon>Bacilli</taxon>
        <taxon>Lactobacillales</taxon>
        <taxon>Lactobacillaceae</taxon>
        <taxon>Ligilactobacillus</taxon>
    </lineage>
</organism>
<dbReference type="SUPFAM" id="SSF56300">
    <property type="entry name" value="Metallo-dependent phosphatases"/>
    <property type="match status" value="1"/>
</dbReference>
<accession>A0A6F9XP01</accession>
<feature type="domain" description="5'-Nucleotidase C-terminal" evidence="4">
    <location>
        <begin position="323"/>
        <end position="477"/>
    </location>
</feature>
<dbReference type="Pfam" id="PF00149">
    <property type="entry name" value="Metallophos"/>
    <property type="match status" value="1"/>
</dbReference>
<dbReference type="InterPro" id="IPR004843">
    <property type="entry name" value="Calcineurin-like_PHP"/>
</dbReference>
<keyword evidence="2" id="KW-0547">Nucleotide-binding</keyword>
<dbReference type="AlphaFoldDB" id="A0A6F9XP01"/>
<dbReference type="SUPFAM" id="SSF55816">
    <property type="entry name" value="5'-nucleotidase (syn. UDP-sugar hydrolase), C-terminal domain"/>
    <property type="match status" value="1"/>
</dbReference>
<dbReference type="Gene3D" id="3.60.21.10">
    <property type="match status" value="1"/>
</dbReference>
<dbReference type="PANTHER" id="PTHR11575">
    <property type="entry name" value="5'-NUCLEOTIDASE-RELATED"/>
    <property type="match status" value="1"/>
</dbReference>
<dbReference type="InterPro" id="IPR029052">
    <property type="entry name" value="Metallo-depent_PP-like"/>
</dbReference>
<dbReference type="Gene3D" id="3.90.780.10">
    <property type="entry name" value="5'-Nucleotidase, C-terminal domain"/>
    <property type="match status" value="1"/>
</dbReference>
<comment type="similarity">
    <text evidence="2">Belongs to the 5'-nucleotidase family.</text>
</comment>
<dbReference type="InterPro" id="IPR008334">
    <property type="entry name" value="5'-Nucleotdase_C"/>
</dbReference>
<evidence type="ECO:0000259" key="4">
    <source>
        <dbReference type="Pfam" id="PF02872"/>
    </source>
</evidence>
<dbReference type="PANTHER" id="PTHR11575:SF6">
    <property type="entry name" value="2',3'-CYCLIC-NUCLEOTIDE 2'-PHOSPHODIESTERASE_3'-NUCLEOTIDASE"/>
    <property type="match status" value="1"/>
</dbReference>
<dbReference type="EMBL" id="BLAM01000199">
    <property type="protein sequence ID" value="GET07004.1"/>
    <property type="molecule type" value="Genomic_DNA"/>
</dbReference>
<reference evidence="5" key="1">
    <citation type="submission" date="2019-10" db="EMBL/GenBank/DDBJ databases">
        <title>Lactobacillus agilis SY212 Whole Genome Sequencing Project.</title>
        <authorList>
            <person name="Suzuki S."/>
            <person name="Endo A."/>
            <person name="Maeno S."/>
            <person name="Shiwa Y."/>
            <person name="Matsutani M."/>
            <person name="Kajikawa A."/>
        </authorList>
    </citation>
    <scope>NUCLEOTIDE SEQUENCE</scope>
    <source>
        <strain evidence="5">SY212</strain>
    </source>
</reference>
<evidence type="ECO:0000256" key="1">
    <source>
        <dbReference type="ARBA" id="ARBA00022729"/>
    </source>
</evidence>
<dbReference type="Pfam" id="PF02872">
    <property type="entry name" value="5_nucleotid_C"/>
    <property type="match status" value="1"/>
</dbReference>
<dbReference type="GO" id="GO:0030288">
    <property type="term" value="C:outer membrane-bounded periplasmic space"/>
    <property type="evidence" value="ECO:0007669"/>
    <property type="project" value="TreeGrafter"/>
</dbReference>
<dbReference type="GO" id="GO:0016787">
    <property type="term" value="F:hydrolase activity"/>
    <property type="evidence" value="ECO:0007669"/>
    <property type="project" value="UniProtKB-KW"/>
</dbReference>
<keyword evidence="2" id="KW-0378">Hydrolase</keyword>
<dbReference type="InterPro" id="IPR036907">
    <property type="entry name" value="5'-Nucleotdase_C_sf"/>
</dbReference>
<protein>
    <submittedName>
        <fullName evidence="5">2', 3'-cyclic nucleotide 2'-phosphodiesterase</fullName>
    </submittedName>
</protein>
<keyword evidence="1" id="KW-0732">Signal</keyword>